<sequence length="371" mass="41912">MGDNRVELPETLTGNVSNETSTASTYEERSLAENISACIFFIIIILFAIGGNVLVILAVYMYRRLRDEVANLFIVNLSITDLSSATVVMLSSVIAVSMDRWALSGPWCRIVCGANYCFIIVSMLTLMFISMDRYVAIVYSLHYPLLVTKRRVLYFIVYAWIQGFAFGLTPILFNWIEYDYWEATCAIQWHIYGNPVLIYVIVAFILCFLLPGVLLTVAYCKVFSEVKKIKPRAQPQMQLASIQRPGTQNGHHDRNSVAPDEPPPPPKPQKYSESSKAVRSLLIVVLAYFVCMTPFSVTKLIKVIISTPDALPGYANLVATFFQYMSSAVNPLIYGLFRRDFQKAFLYLLWRTVRNRDSTGATSININSISM</sequence>
<evidence type="ECO:0000256" key="5">
    <source>
        <dbReference type="ARBA" id="ARBA00023040"/>
    </source>
</evidence>
<reference evidence="13 14" key="1">
    <citation type="journal article" date="2023" name="Sci. Data">
        <title>Genome assembly of the Korean intertidal mud-creeper Batillaria attramentaria.</title>
        <authorList>
            <person name="Patra A.K."/>
            <person name="Ho P.T."/>
            <person name="Jun S."/>
            <person name="Lee S.J."/>
            <person name="Kim Y."/>
            <person name="Won Y.J."/>
        </authorList>
    </citation>
    <scope>NUCLEOTIDE SEQUENCE [LARGE SCALE GENOMIC DNA]</scope>
    <source>
        <strain evidence="13">Wonlab-2016</strain>
    </source>
</reference>
<feature type="region of interest" description="Disordered" evidence="10">
    <location>
        <begin position="244"/>
        <end position="273"/>
    </location>
</feature>
<dbReference type="Pfam" id="PF00001">
    <property type="entry name" value="7tm_1"/>
    <property type="match status" value="1"/>
</dbReference>
<dbReference type="GO" id="GO:0004930">
    <property type="term" value="F:G protein-coupled receptor activity"/>
    <property type="evidence" value="ECO:0007669"/>
    <property type="project" value="UniProtKB-KW"/>
</dbReference>
<keyword evidence="3 9" id="KW-0812">Transmembrane</keyword>
<feature type="transmembrane region" description="Helical" evidence="11">
    <location>
        <begin position="34"/>
        <end position="60"/>
    </location>
</feature>
<dbReference type="SUPFAM" id="SSF81321">
    <property type="entry name" value="Family A G protein-coupled receptor-like"/>
    <property type="match status" value="1"/>
</dbReference>
<dbReference type="CDD" id="cd00637">
    <property type="entry name" value="7tm_classA_rhodopsin-like"/>
    <property type="match status" value="1"/>
</dbReference>
<evidence type="ECO:0000256" key="10">
    <source>
        <dbReference type="SAM" id="MobiDB-lite"/>
    </source>
</evidence>
<feature type="transmembrane region" description="Helical" evidence="11">
    <location>
        <begin position="107"/>
        <end position="131"/>
    </location>
</feature>
<feature type="domain" description="G-protein coupled receptors family 1 profile" evidence="12">
    <location>
        <begin position="51"/>
        <end position="334"/>
    </location>
</feature>
<dbReference type="PROSITE" id="PS50262">
    <property type="entry name" value="G_PROTEIN_RECEP_F1_2"/>
    <property type="match status" value="1"/>
</dbReference>
<dbReference type="InterPro" id="IPR017452">
    <property type="entry name" value="GPCR_Rhodpsn_7TM"/>
</dbReference>
<evidence type="ECO:0000256" key="11">
    <source>
        <dbReference type="SAM" id="Phobius"/>
    </source>
</evidence>
<feature type="transmembrane region" description="Helical" evidence="11">
    <location>
        <begin position="317"/>
        <end position="337"/>
    </location>
</feature>
<keyword evidence="7 9" id="KW-0675">Receptor</keyword>
<evidence type="ECO:0000313" key="13">
    <source>
        <dbReference type="EMBL" id="KAK7507018.1"/>
    </source>
</evidence>
<proteinExistence type="inferred from homology"/>
<feature type="transmembrane region" description="Helical" evidence="11">
    <location>
        <begin position="277"/>
        <end position="297"/>
    </location>
</feature>
<evidence type="ECO:0000256" key="9">
    <source>
        <dbReference type="RuleBase" id="RU000688"/>
    </source>
</evidence>
<evidence type="ECO:0000259" key="12">
    <source>
        <dbReference type="PROSITE" id="PS50262"/>
    </source>
</evidence>
<evidence type="ECO:0000256" key="8">
    <source>
        <dbReference type="ARBA" id="ARBA00023224"/>
    </source>
</evidence>
<keyword evidence="5 9" id="KW-0297">G-protein coupled receptor</keyword>
<evidence type="ECO:0000256" key="2">
    <source>
        <dbReference type="ARBA" id="ARBA00022475"/>
    </source>
</evidence>
<feature type="transmembrane region" description="Helical" evidence="11">
    <location>
        <begin position="72"/>
        <end position="95"/>
    </location>
</feature>
<dbReference type="PANTHER" id="PTHR22752">
    <property type="entry name" value="G PROTEIN-COUPLED RECEPTOR"/>
    <property type="match status" value="1"/>
</dbReference>
<keyword evidence="4 11" id="KW-1133">Transmembrane helix</keyword>
<protein>
    <recommendedName>
        <fullName evidence="12">G-protein coupled receptors family 1 profile domain-containing protein</fullName>
    </recommendedName>
</protein>
<dbReference type="InterPro" id="IPR000276">
    <property type="entry name" value="GPCR_Rhodpsn"/>
</dbReference>
<keyword evidence="2" id="KW-1003">Cell membrane</keyword>
<dbReference type="Gene3D" id="1.20.1070.10">
    <property type="entry name" value="Rhodopsin 7-helix transmembrane proteins"/>
    <property type="match status" value="1"/>
</dbReference>
<keyword evidence="14" id="KW-1185">Reference proteome</keyword>
<name>A0ABD0M757_9CAEN</name>
<dbReference type="PROSITE" id="PS00237">
    <property type="entry name" value="G_PROTEIN_RECEP_F1_1"/>
    <property type="match status" value="1"/>
</dbReference>
<evidence type="ECO:0000256" key="4">
    <source>
        <dbReference type="ARBA" id="ARBA00022989"/>
    </source>
</evidence>
<keyword evidence="6 11" id="KW-0472">Membrane</keyword>
<accession>A0ABD0M757</accession>
<dbReference type="GO" id="GO:0005886">
    <property type="term" value="C:plasma membrane"/>
    <property type="evidence" value="ECO:0007669"/>
    <property type="project" value="UniProtKB-SubCell"/>
</dbReference>
<keyword evidence="8 9" id="KW-0807">Transducer</keyword>
<evidence type="ECO:0000256" key="6">
    <source>
        <dbReference type="ARBA" id="ARBA00023136"/>
    </source>
</evidence>
<evidence type="ECO:0000313" key="14">
    <source>
        <dbReference type="Proteomes" id="UP001519460"/>
    </source>
</evidence>
<evidence type="ECO:0000256" key="7">
    <source>
        <dbReference type="ARBA" id="ARBA00023170"/>
    </source>
</evidence>
<dbReference type="SMART" id="SM01381">
    <property type="entry name" value="7TM_GPCR_Srsx"/>
    <property type="match status" value="1"/>
</dbReference>
<feature type="transmembrane region" description="Helical" evidence="11">
    <location>
        <begin position="196"/>
        <end position="220"/>
    </location>
</feature>
<evidence type="ECO:0000256" key="3">
    <source>
        <dbReference type="ARBA" id="ARBA00022692"/>
    </source>
</evidence>
<organism evidence="13 14">
    <name type="scientific">Batillaria attramentaria</name>
    <dbReference type="NCBI Taxonomy" id="370345"/>
    <lineage>
        <taxon>Eukaryota</taxon>
        <taxon>Metazoa</taxon>
        <taxon>Spiralia</taxon>
        <taxon>Lophotrochozoa</taxon>
        <taxon>Mollusca</taxon>
        <taxon>Gastropoda</taxon>
        <taxon>Caenogastropoda</taxon>
        <taxon>Sorbeoconcha</taxon>
        <taxon>Cerithioidea</taxon>
        <taxon>Batillariidae</taxon>
        <taxon>Batillaria</taxon>
    </lineage>
</organism>
<feature type="transmembrane region" description="Helical" evidence="11">
    <location>
        <begin position="152"/>
        <end position="176"/>
    </location>
</feature>
<comment type="subcellular location">
    <subcellularLocation>
        <location evidence="1">Cell membrane</location>
        <topology evidence="1">Multi-pass membrane protein</topology>
    </subcellularLocation>
</comment>
<gene>
    <name evidence="13" type="ORF">BaRGS_00001869</name>
</gene>
<comment type="caution">
    <text evidence="13">The sequence shown here is derived from an EMBL/GenBank/DDBJ whole genome shotgun (WGS) entry which is preliminary data.</text>
</comment>
<comment type="similarity">
    <text evidence="9">Belongs to the G-protein coupled receptor 1 family.</text>
</comment>
<dbReference type="EMBL" id="JACVVK020000005">
    <property type="protein sequence ID" value="KAK7507018.1"/>
    <property type="molecule type" value="Genomic_DNA"/>
</dbReference>
<evidence type="ECO:0000256" key="1">
    <source>
        <dbReference type="ARBA" id="ARBA00004651"/>
    </source>
</evidence>
<dbReference type="Proteomes" id="UP001519460">
    <property type="component" value="Unassembled WGS sequence"/>
</dbReference>
<dbReference type="PRINTS" id="PR00237">
    <property type="entry name" value="GPCRRHODOPSN"/>
</dbReference>
<dbReference type="AlphaFoldDB" id="A0ABD0M757"/>